<organism evidence="8 9">
    <name type="scientific">Malassezia psittaci</name>
    <dbReference type="NCBI Taxonomy" id="1821823"/>
    <lineage>
        <taxon>Eukaryota</taxon>
        <taxon>Fungi</taxon>
        <taxon>Dikarya</taxon>
        <taxon>Basidiomycota</taxon>
        <taxon>Ustilaginomycotina</taxon>
        <taxon>Malasseziomycetes</taxon>
        <taxon>Malasseziales</taxon>
        <taxon>Malasseziaceae</taxon>
        <taxon>Malassezia</taxon>
    </lineage>
</organism>
<dbReference type="Proteomes" id="UP001214628">
    <property type="component" value="Chromosome 2"/>
</dbReference>
<dbReference type="InterPro" id="IPR036317">
    <property type="entry name" value="Cullin_homology_sf"/>
</dbReference>
<keyword evidence="3" id="KW-0832">Ubl conjugation</keyword>
<dbReference type="SMART" id="SM00182">
    <property type="entry name" value="CULLIN"/>
    <property type="match status" value="1"/>
</dbReference>
<evidence type="ECO:0000256" key="3">
    <source>
        <dbReference type="ARBA" id="ARBA00022843"/>
    </source>
</evidence>
<comment type="similarity">
    <text evidence="1 4 5">Belongs to the cullin family.</text>
</comment>
<proteinExistence type="inferred from homology"/>
<dbReference type="AlphaFoldDB" id="A0AAF0FBP6"/>
<dbReference type="SUPFAM" id="SSF75632">
    <property type="entry name" value="Cullin homology domain"/>
    <property type="match status" value="1"/>
</dbReference>
<dbReference type="SUPFAM" id="SSF74788">
    <property type="entry name" value="Cullin repeat-like"/>
    <property type="match status" value="1"/>
</dbReference>
<evidence type="ECO:0000256" key="6">
    <source>
        <dbReference type="SAM" id="MobiDB-lite"/>
    </source>
</evidence>
<dbReference type="Pfam" id="PF10557">
    <property type="entry name" value="Cullin_Nedd8"/>
    <property type="match status" value="1"/>
</dbReference>
<dbReference type="InterPro" id="IPR036390">
    <property type="entry name" value="WH_DNA-bd_sf"/>
</dbReference>
<feature type="domain" description="Cullin family profile" evidence="7">
    <location>
        <begin position="458"/>
        <end position="690"/>
    </location>
</feature>
<dbReference type="SMART" id="SM00884">
    <property type="entry name" value="Cullin_Nedd8"/>
    <property type="match status" value="1"/>
</dbReference>
<gene>
    <name evidence="8" type="ORF">MPSI1_002007</name>
</gene>
<dbReference type="EMBL" id="CP118376">
    <property type="protein sequence ID" value="WFD43346.1"/>
    <property type="molecule type" value="Genomic_DNA"/>
</dbReference>
<keyword evidence="9" id="KW-1185">Reference proteome</keyword>
<protein>
    <recommendedName>
        <fullName evidence="7">Cullin family profile domain-containing protein</fullName>
    </recommendedName>
</protein>
<dbReference type="InterPro" id="IPR019559">
    <property type="entry name" value="Cullin_neddylation_domain"/>
</dbReference>
<dbReference type="Pfam" id="PF26557">
    <property type="entry name" value="Cullin_AB"/>
    <property type="match status" value="1"/>
</dbReference>
<dbReference type="Gene3D" id="3.30.230.130">
    <property type="entry name" value="Cullin, Chain C, Domain 2"/>
    <property type="match status" value="1"/>
</dbReference>
<dbReference type="PANTHER" id="PTHR11932">
    <property type="entry name" value="CULLIN"/>
    <property type="match status" value="1"/>
</dbReference>
<dbReference type="PROSITE" id="PS50069">
    <property type="entry name" value="CULLIN_2"/>
    <property type="match status" value="1"/>
</dbReference>
<sequence length="831" mass="95450">MSAAGQHRRLGARNQRLRAPRSHGLSVSTDDMWARLLAAIVQIQQHDISQLSYEEHYRYAYNLILNQQGDMLYAGVKKQVQTHLMRQCSEQLEPVFPLDPSAATQAYQLFRTYLAKSSSSSEENISSTLKLLPNSPDTQLILSSIAASERYLSALTNVWEDHTSCMGKLRDVLKYVDRVYVTNRREQPIWDLGLDLFRDTIVLSQAVPAVFANLITTFLRQIYCERQGASVERRTLKSTTDMLLTLTCFTPQSTRVTVYQRDFEPILLIASAEYYQAESLRLLESKQATYYLRQVENRLNEEQARVNVCLSNATLPALRATVERHLLTDHLDEIIQMPDGGIVALLEADRREDLERMYRMMQLVPAGLPAMNKAIREYATTRGRAINETARSTAKGPDSNVASSASTPTAELALSWVQEVIGFKTQFDQILYTSFHGDKSCEAAINEAFDSFINMNPRAAEFISLFIDEHLKKGSKVISEGELEQILDRIIMLFRYVHEKDMFERYYKLHLTRRLLHGRSVSDDAERGMIAKLKVECGHGYVQKLQGMLNDMKLSQEVLNAFHKYMDREQKTLPFQLNVNVLTAIYWPIAAPQEKYQWPDQLREACDTFEQYYFTRHRGRVLTWQPSLGSADVRVRFRTRTHELAVSSFALMVLLLFEKVDDDSALSFKDIQQSTQIGESDLQRTLQSLACAKYKILRKEPRGRDVCSTDVFYFNSTFTCPLARIKIAQVAAKVETPTERKETTAKVEEERKNQVDACVVRVMKSRKTLSHNDLVNEVVRQLIPRFQPTPTLIKKRIEALLEREFLEVSLSTYPASNLQRTDDRHVYQYVA</sequence>
<dbReference type="Pfam" id="PF00888">
    <property type="entry name" value="Cullin"/>
    <property type="match status" value="1"/>
</dbReference>
<evidence type="ECO:0000256" key="2">
    <source>
        <dbReference type="ARBA" id="ARBA00022499"/>
    </source>
</evidence>
<dbReference type="FunFam" id="1.20.1310.10:FF:000002">
    <property type="entry name" value="cullin-3 isoform X1"/>
    <property type="match status" value="1"/>
</dbReference>
<evidence type="ECO:0000313" key="9">
    <source>
        <dbReference type="Proteomes" id="UP001214628"/>
    </source>
</evidence>
<evidence type="ECO:0000313" key="8">
    <source>
        <dbReference type="EMBL" id="WFD43346.1"/>
    </source>
</evidence>
<dbReference type="InterPro" id="IPR059120">
    <property type="entry name" value="Cullin-like_AB"/>
</dbReference>
<evidence type="ECO:0000256" key="1">
    <source>
        <dbReference type="ARBA" id="ARBA00006019"/>
    </source>
</evidence>
<dbReference type="Gene3D" id="1.10.10.10">
    <property type="entry name" value="Winged helix-like DNA-binding domain superfamily/Winged helix DNA-binding domain"/>
    <property type="match status" value="1"/>
</dbReference>
<evidence type="ECO:0000259" key="7">
    <source>
        <dbReference type="PROSITE" id="PS50069"/>
    </source>
</evidence>
<keyword evidence="2" id="KW-1017">Isopeptide bond</keyword>
<accession>A0AAF0FBP6</accession>
<evidence type="ECO:0000256" key="4">
    <source>
        <dbReference type="PROSITE-ProRule" id="PRU00330"/>
    </source>
</evidence>
<reference evidence="8" key="1">
    <citation type="submission" date="2023-02" db="EMBL/GenBank/DDBJ databases">
        <title>Mating type loci evolution in Malassezia.</title>
        <authorList>
            <person name="Coelho M.A."/>
        </authorList>
    </citation>
    <scope>NUCLEOTIDE SEQUENCE</scope>
    <source>
        <strain evidence="8">CBS 14136</strain>
    </source>
</reference>
<dbReference type="InterPro" id="IPR016158">
    <property type="entry name" value="Cullin_homology"/>
</dbReference>
<dbReference type="SUPFAM" id="SSF46785">
    <property type="entry name" value="Winged helix' DNA-binding domain"/>
    <property type="match status" value="1"/>
</dbReference>
<dbReference type="FunFam" id="1.10.10.10:FF:000014">
    <property type="entry name" value="Cullin 1"/>
    <property type="match status" value="1"/>
</dbReference>
<feature type="compositionally biased region" description="Basic residues" evidence="6">
    <location>
        <begin position="1"/>
        <end position="21"/>
    </location>
</feature>
<dbReference type="InterPro" id="IPR016159">
    <property type="entry name" value="Cullin_repeat-like_dom_sf"/>
</dbReference>
<evidence type="ECO:0000256" key="5">
    <source>
        <dbReference type="RuleBase" id="RU003829"/>
    </source>
</evidence>
<dbReference type="InterPro" id="IPR045093">
    <property type="entry name" value="Cullin"/>
</dbReference>
<dbReference type="FunFam" id="1.20.1310.10:FF:000001">
    <property type="entry name" value="Cullin 3"/>
    <property type="match status" value="1"/>
</dbReference>
<feature type="region of interest" description="Disordered" evidence="6">
    <location>
        <begin position="1"/>
        <end position="23"/>
    </location>
</feature>
<dbReference type="InterPro" id="IPR001373">
    <property type="entry name" value="Cullin_N"/>
</dbReference>
<dbReference type="GO" id="GO:0006511">
    <property type="term" value="P:ubiquitin-dependent protein catabolic process"/>
    <property type="evidence" value="ECO:0007669"/>
    <property type="project" value="InterPro"/>
</dbReference>
<dbReference type="InterPro" id="IPR036388">
    <property type="entry name" value="WH-like_DNA-bd_sf"/>
</dbReference>
<dbReference type="GO" id="GO:0031625">
    <property type="term" value="F:ubiquitin protein ligase binding"/>
    <property type="evidence" value="ECO:0007669"/>
    <property type="project" value="InterPro"/>
</dbReference>
<dbReference type="Gene3D" id="1.20.1310.10">
    <property type="entry name" value="Cullin Repeats"/>
    <property type="match status" value="4"/>
</dbReference>
<name>A0AAF0FBP6_9BASI</name>